<dbReference type="Proteomes" id="UP000278351">
    <property type="component" value="Unassembled WGS sequence"/>
</dbReference>
<dbReference type="InterPro" id="IPR010502">
    <property type="entry name" value="Carb-bd_dom_fam9"/>
</dbReference>
<organism evidence="3 4">
    <name type="scientific">Chitinophaga lutea</name>
    <dbReference type="NCBI Taxonomy" id="2488634"/>
    <lineage>
        <taxon>Bacteria</taxon>
        <taxon>Pseudomonadati</taxon>
        <taxon>Bacteroidota</taxon>
        <taxon>Chitinophagia</taxon>
        <taxon>Chitinophagales</taxon>
        <taxon>Chitinophagaceae</taxon>
        <taxon>Chitinophaga</taxon>
    </lineage>
</organism>
<evidence type="ECO:0000313" key="4">
    <source>
        <dbReference type="Proteomes" id="UP000278351"/>
    </source>
</evidence>
<dbReference type="SUPFAM" id="SSF49344">
    <property type="entry name" value="CBD9-like"/>
    <property type="match status" value="1"/>
</dbReference>
<dbReference type="PANTHER" id="PTHR35532:SF5">
    <property type="entry name" value="CARBOHYDRATE-BINDING DOMAIN-CONTAINING PROTEIN"/>
    <property type="match status" value="1"/>
</dbReference>
<evidence type="ECO:0000259" key="2">
    <source>
        <dbReference type="Pfam" id="PF06452"/>
    </source>
</evidence>
<dbReference type="Gene3D" id="2.60.40.1190">
    <property type="match status" value="1"/>
</dbReference>
<sequence>MCKYARCLITLLFLPWSLTLHAQVFSDNFGQFKGTPLHYVCYQTSAPLQIDGAASEAAWQQAAWTEDFQDIEGSSKPAPSQRTRVKMLWDATHLYILAEMEEQHIWGKLREKDTIIFHDNDFEVFIDPDGDTHQYYEIEINALNTVMDLYMPKPYRNGGMALLNWDAKGLQTAVRINGTLNNPADKDHSWTVEMAIPFKSLSFYRGRTQPADGSNWRINFSRVQWDTDIRNGQYLKRPGVPEYNWVWSPQEIINMHAPERWGYLQFSAKPAGGDATAFVAPAGMAARRILWDVYYRQQQYLRKHRRYATEAGMLGMPAASPAPEIEATSSQFTATVRDGGIVTVINHEGKITSHREQRP</sequence>
<dbReference type="RefSeq" id="WP_123846714.1">
    <property type="nucleotide sequence ID" value="NZ_RPDH01000001.1"/>
</dbReference>
<dbReference type="OrthoDB" id="9786766at2"/>
<name>A0A3N4PZM5_9BACT</name>
<evidence type="ECO:0000256" key="1">
    <source>
        <dbReference type="SAM" id="SignalP"/>
    </source>
</evidence>
<reference evidence="3 4" key="1">
    <citation type="submission" date="2018-11" db="EMBL/GenBank/DDBJ databases">
        <title>Chitinophaga lutea sp.nov., isolate from arsenic contaminated soil.</title>
        <authorList>
            <person name="Zong Y."/>
        </authorList>
    </citation>
    <scope>NUCLEOTIDE SEQUENCE [LARGE SCALE GENOMIC DNA]</scope>
    <source>
        <strain evidence="3 4">ZY74</strain>
    </source>
</reference>
<feature type="domain" description="Carbohydrate-binding" evidence="2">
    <location>
        <begin position="50"/>
        <end position="208"/>
    </location>
</feature>
<proteinExistence type="predicted"/>
<dbReference type="AlphaFoldDB" id="A0A3N4PZM5"/>
<dbReference type="GO" id="GO:0004553">
    <property type="term" value="F:hydrolase activity, hydrolyzing O-glycosyl compounds"/>
    <property type="evidence" value="ECO:0007669"/>
    <property type="project" value="InterPro"/>
</dbReference>
<dbReference type="GO" id="GO:0016052">
    <property type="term" value="P:carbohydrate catabolic process"/>
    <property type="evidence" value="ECO:0007669"/>
    <property type="project" value="InterPro"/>
</dbReference>
<keyword evidence="4" id="KW-1185">Reference proteome</keyword>
<protein>
    <submittedName>
        <fullName evidence="3">Carbohydrate-binding family 9-like protein</fullName>
    </submittedName>
</protein>
<dbReference type="CDD" id="cd09620">
    <property type="entry name" value="CBM9_like_3"/>
    <property type="match status" value="1"/>
</dbReference>
<dbReference type="PANTHER" id="PTHR35532">
    <property type="entry name" value="SIMILAR TO POLYHYDROXYALKANOATE DEPOLYMERASE"/>
    <property type="match status" value="1"/>
</dbReference>
<keyword evidence="1" id="KW-0732">Signal</keyword>
<comment type="caution">
    <text evidence="3">The sequence shown here is derived from an EMBL/GenBank/DDBJ whole genome shotgun (WGS) entry which is preliminary data.</text>
</comment>
<dbReference type="GO" id="GO:0030246">
    <property type="term" value="F:carbohydrate binding"/>
    <property type="evidence" value="ECO:0007669"/>
    <property type="project" value="InterPro"/>
</dbReference>
<feature type="signal peptide" evidence="1">
    <location>
        <begin position="1"/>
        <end position="22"/>
    </location>
</feature>
<feature type="chain" id="PRO_5018045143" evidence="1">
    <location>
        <begin position="23"/>
        <end position="359"/>
    </location>
</feature>
<gene>
    <name evidence="3" type="ORF">EGT74_12065</name>
</gene>
<dbReference type="Pfam" id="PF06452">
    <property type="entry name" value="CBM9_1"/>
    <property type="match status" value="1"/>
</dbReference>
<dbReference type="EMBL" id="RPDH01000001">
    <property type="protein sequence ID" value="RPE14202.1"/>
    <property type="molecule type" value="Genomic_DNA"/>
</dbReference>
<accession>A0A3N4PZM5</accession>
<evidence type="ECO:0000313" key="3">
    <source>
        <dbReference type="EMBL" id="RPE14202.1"/>
    </source>
</evidence>